<dbReference type="Gene3D" id="3.40.50.150">
    <property type="entry name" value="Vaccinia Virus protein VP39"/>
    <property type="match status" value="1"/>
</dbReference>
<dbReference type="EMBL" id="MUZR01000007">
    <property type="protein sequence ID" value="OOC10990.1"/>
    <property type="molecule type" value="Genomic_DNA"/>
</dbReference>
<dbReference type="STRING" id="252474.B1A74_02335"/>
<comment type="caution">
    <text evidence="1">The sequence shown here is derived from an EMBL/GenBank/DDBJ whole genome shotgun (WGS) entry which is preliminary data.</text>
</comment>
<evidence type="ECO:0008006" key="3">
    <source>
        <dbReference type="Google" id="ProtNLM"/>
    </source>
</evidence>
<name>A0A1V3A0W6_9GAMM</name>
<dbReference type="Proteomes" id="UP000189177">
    <property type="component" value="Unassembled WGS sequence"/>
</dbReference>
<accession>A0A1V3A0W6</accession>
<organism evidence="1 2">
    <name type="scientific">Thioalkalivibrio halophilus</name>
    <dbReference type="NCBI Taxonomy" id="252474"/>
    <lineage>
        <taxon>Bacteria</taxon>
        <taxon>Pseudomonadati</taxon>
        <taxon>Pseudomonadota</taxon>
        <taxon>Gammaproteobacteria</taxon>
        <taxon>Chromatiales</taxon>
        <taxon>Ectothiorhodospiraceae</taxon>
        <taxon>Thioalkalivibrio</taxon>
    </lineage>
</organism>
<dbReference type="AlphaFoldDB" id="A0A1V3A0W6"/>
<proteinExistence type="predicted"/>
<keyword evidence="2" id="KW-1185">Reference proteome</keyword>
<evidence type="ECO:0000313" key="1">
    <source>
        <dbReference type="EMBL" id="OOC10990.1"/>
    </source>
</evidence>
<evidence type="ECO:0000313" key="2">
    <source>
        <dbReference type="Proteomes" id="UP000189177"/>
    </source>
</evidence>
<dbReference type="SUPFAM" id="SSF53335">
    <property type="entry name" value="S-adenosyl-L-methionine-dependent methyltransferases"/>
    <property type="match status" value="1"/>
</dbReference>
<sequence>MGTKDKPANPEHQARARDCLARWYAQPQGQRVRARLLDRMRRHATGSPLNVAVELAPAPLMDPDAPDQARVLRVADPGAQVRIDPEAWALESAGARIIVLGHPCSWSPEPQVVVNEAARVLEPEGHLFMLEANRLHGDPEAGLWPSPLPEGLRSVRYRGMLAAAGLEVLEQWNLSVLPPGLSVAWQRRLARLDRWALRGLPPLAGVILTIAHKRVEEPLRPARALRFAPPTGAPGVAVSRVSCAGERGRTRDGNE</sequence>
<dbReference type="InterPro" id="IPR029063">
    <property type="entry name" value="SAM-dependent_MTases_sf"/>
</dbReference>
<gene>
    <name evidence="1" type="ORF">B1A74_02335</name>
</gene>
<reference evidence="1 2" key="1">
    <citation type="submission" date="2017-02" db="EMBL/GenBank/DDBJ databases">
        <title>Genomic diversity within the haloalkaliphilic genus Thioalkalivibrio.</title>
        <authorList>
            <person name="Ahn A.-C."/>
            <person name="Meier-Kolthoff J."/>
            <person name="Overmars L."/>
            <person name="Richter M."/>
            <person name="Woyke T."/>
            <person name="Sorokin D.Y."/>
            <person name="Muyzer G."/>
        </authorList>
    </citation>
    <scope>NUCLEOTIDE SEQUENCE [LARGE SCALE GENOMIC DNA]</scope>
    <source>
        <strain evidence="1 2">HL17</strain>
    </source>
</reference>
<protein>
    <recommendedName>
        <fullName evidence="3">Methyltransferase type 11</fullName>
    </recommendedName>
</protein>